<keyword evidence="2" id="KW-1185">Reference proteome</keyword>
<accession>A0A385E9A1</accession>
<proteinExistence type="predicted"/>
<organism evidence="1 2">
    <name type="scientific">Caulobacter phage CcrBL10</name>
    <dbReference type="NCBI Taxonomy" id="2283269"/>
    <lineage>
        <taxon>Viruses</taxon>
        <taxon>Duplodnaviria</taxon>
        <taxon>Heunggongvirae</taxon>
        <taxon>Uroviricota</taxon>
        <taxon>Caudoviricetes</taxon>
        <taxon>Jeanschmidtviridae</taxon>
        <taxon>Poindextervirus</taxon>
        <taxon>Poindextervirus BL10</taxon>
    </lineage>
</organism>
<dbReference type="EMBL" id="MH588544">
    <property type="protein sequence ID" value="AXQ68240.1"/>
    <property type="molecule type" value="Genomic_DNA"/>
</dbReference>
<name>A0A385E9A1_9CAUD</name>
<evidence type="ECO:0000313" key="1">
    <source>
        <dbReference type="EMBL" id="AXQ68240.1"/>
    </source>
</evidence>
<protein>
    <submittedName>
        <fullName evidence="1">Uncharacterized protein</fullName>
    </submittedName>
</protein>
<reference evidence="1 2" key="1">
    <citation type="submission" date="2018-07" db="EMBL/GenBank/DDBJ databases">
        <title>Giant CbK-like Caulobacter bacteriophages have genetically divergent genomes.</title>
        <authorList>
            <person name="Wilson K.M."/>
            <person name="Ely B."/>
        </authorList>
    </citation>
    <scope>NUCLEOTIDE SEQUENCE [LARGE SCALE GENOMIC DNA]</scope>
</reference>
<dbReference type="Proteomes" id="UP000258997">
    <property type="component" value="Segment"/>
</dbReference>
<evidence type="ECO:0000313" key="2">
    <source>
        <dbReference type="Proteomes" id="UP000258997"/>
    </source>
</evidence>
<gene>
    <name evidence="1" type="ORF">CcrBL10_gp036</name>
</gene>
<sequence length="78" mass="8819">MIKIVEAYIRPFPSSEQSVDLQYLDERGFLRMTSCHPLAVDLTLGHLESTAQETPFLPTPAEDVAGWRTRMQAATQVR</sequence>